<keyword evidence="3" id="KW-1185">Reference proteome</keyword>
<keyword evidence="2" id="KW-0645">Protease</keyword>
<dbReference type="Proteomes" id="UP000193834">
    <property type="component" value="Unassembled WGS sequence"/>
</dbReference>
<feature type="region of interest" description="Disordered" evidence="1">
    <location>
        <begin position="18"/>
        <end position="63"/>
    </location>
</feature>
<dbReference type="GO" id="GO:0006508">
    <property type="term" value="P:proteolysis"/>
    <property type="evidence" value="ECO:0007669"/>
    <property type="project" value="UniProtKB-KW"/>
</dbReference>
<feature type="compositionally biased region" description="Low complexity" evidence="1">
    <location>
        <begin position="291"/>
        <end position="366"/>
    </location>
</feature>
<dbReference type="InterPro" id="IPR029045">
    <property type="entry name" value="ClpP/crotonase-like_dom_sf"/>
</dbReference>
<organism evidence="2 3">
    <name type="scientific">Paenibacillus aquistagni</name>
    <dbReference type="NCBI Taxonomy" id="1852522"/>
    <lineage>
        <taxon>Bacteria</taxon>
        <taxon>Bacillati</taxon>
        <taxon>Bacillota</taxon>
        <taxon>Bacilli</taxon>
        <taxon>Bacillales</taxon>
        <taxon>Paenibacillaceae</taxon>
        <taxon>Paenibacillus</taxon>
    </lineage>
</organism>
<feature type="region of interest" description="Disordered" evidence="1">
    <location>
        <begin position="285"/>
        <end position="391"/>
    </location>
</feature>
<proteinExistence type="predicted"/>
<name>A0A1X7IPJ0_9BACL</name>
<dbReference type="SUPFAM" id="SSF52096">
    <property type="entry name" value="ClpP/crotonase"/>
    <property type="match status" value="1"/>
</dbReference>
<keyword evidence="2" id="KW-0378">Hydrolase</keyword>
<evidence type="ECO:0000313" key="3">
    <source>
        <dbReference type="Proteomes" id="UP000193834"/>
    </source>
</evidence>
<protein>
    <submittedName>
        <fullName evidence="2">ATP-dependent protease ClpP, protease subunit</fullName>
    </submittedName>
</protein>
<evidence type="ECO:0000313" key="2">
    <source>
        <dbReference type="EMBL" id="SMG16962.1"/>
    </source>
</evidence>
<dbReference type="STRING" id="1852522.SAMN06295960_0678"/>
<reference evidence="2 3" key="1">
    <citation type="submission" date="2017-04" db="EMBL/GenBank/DDBJ databases">
        <authorList>
            <person name="Afonso C.L."/>
            <person name="Miller P.J."/>
            <person name="Scott M.A."/>
            <person name="Spackman E."/>
            <person name="Goraichik I."/>
            <person name="Dimitrov K.M."/>
            <person name="Suarez D.L."/>
            <person name="Swayne D.E."/>
        </authorList>
    </citation>
    <scope>NUCLEOTIDE SEQUENCE [LARGE SCALE GENOMIC DNA]</scope>
    <source>
        <strain evidence="2 3">11</strain>
    </source>
</reference>
<evidence type="ECO:0000256" key="1">
    <source>
        <dbReference type="SAM" id="MobiDB-lite"/>
    </source>
</evidence>
<dbReference type="InterPro" id="IPR023562">
    <property type="entry name" value="ClpP/TepA"/>
</dbReference>
<accession>A0A1X7IPJ0</accession>
<dbReference type="AlphaFoldDB" id="A0A1X7IPJ0"/>
<sequence>MSQYNSGRRNPFLNQYSYILSNKQKNRNNQYEQYEQNQNEQQPGSPYAPSLPPAPTDPMRDRMPPAVQSIQQFGTASTPNVSESNIYCLNIIGQIEGHIILPPQNKTTKYEHIIPQLIAAEQNSKIEGVLITLNTVGGDVEAGLAIAEMIASLSKPTVTLVLGGGHSIGVPIAVASHISVIAETATMTIHPIRLTGLVIGVPQTFEYLDKMQERVVRFVTSHSRISDDTFKQLMFKTGELTRDIGTTVIGTDAVRMGLIDEVGGVSAALYHLNQLIEAKRAIDEQTKPKQEGNNGANATNGSGNQQQQGNNGGEQSQASCSNQHGQEQGMNQQQAQGQPPHIQNQPHNQGQGNNNQSQGQQQMHNQYESQQYAGKQNDSRSNSSSQSEGGM</sequence>
<gene>
    <name evidence="2" type="ORF">SAMN06295960_0678</name>
</gene>
<dbReference type="Gene3D" id="3.90.226.10">
    <property type="entry name" value="2-enoyl-CoA Hydratase, Chain A, domain 1"/>
    <property type="match status" value="1"/>
</dbReference>
<dbReference type="Pfam" id="PF00574">
    <property type="entry name" value="CLP_protease"/>
    <property type="match status" value="1"/>
</dbReference>
<dbReference type="EMBL" id="FXAZ01000001">
    <property type="protein sequence ID" value="SMG16962.1"/>
    <property type="molecule type" value="Genomic_DNA"/>
</dbReference>
<feature type="compositionally biased region" description="Low complexity" evidence="1">
    <location>
        <begin position="379"/>
        <end position="391"/>
    </location>
</feature>
<feature type="compositionally biased region" description="Low complexity" evidence="1">
    <location>
        <begin position="27"/>
        <end position="42"/>
    </location>
</feature>
<dbReference type="GO" id="GO:0008233">
    <property type="term" value="F:peptidase activity"/>
    <property type="evidence" value="ECO:0007669"/>
    <property type="project" value="UniProtKB-KW"/>
</dbReference>